<dbReference type="Proteomes" id="UP000887565">
    <property type="component" value="Unplaced"/>
</dbReference>
<evidence type="ECO:0000313" key="2">
    <source>
        <dbReference type="Proteomes" id="UP000887565"/>
    </source>
</evidence>
<name>A0A915KGB9_ROMCU</name>
<feature type="compositionally biased region" description="Basic and acidic residues" evidence="1">
    <location>
        <begin position="45"/>
        <end position="59"/>
    </location>
</feature>
<reference evidence="3" key="1">
    <citation type="submission" date="2022-11" db="UniProtKB">
        <authorList>
            <consortium name="WormBaseParasite"/>
        </authorList>
    </citation>
    <scope>IDENTIFICATION</scope>
</reference>
<evidence type="ECO:0000256" key="1">
    <source>
        <dbReference type="SAM" id="MobiDB-lite"/>
    </source>
</evidence>
<protein>
    <submittedName>
        <fullName evidence="3">Uncharacterized protein</fullName>
    </submittedName>
</protein>
<dbReference type="WBParaSite" id="nRc.2.0.1.t37016-RA">
    <property type="protein sequence ID" value="nRc.2.0.1.t37016-RA"/>
    <property type="gene ID" value="nRc.2.0.1.g37016"/>
</dbReference>
<organism evidence="2 3">
    <name type="scientific">Romanomermis culicivorax</name>
    <name type="common">Nematode worm</name>
    <dbReference type="NCBI Taxonomy" id="13658"/>
    <lineage>
        <taxon>Eukaryota</taxon>
        <taxon>Metazoa</taxon>
        <taxon>Ecdysozoa</taxon>
        <taxon>Nematoda</taxon>
        <taxon>Enoplea</taxon>
        <taxon>Dorylaimia</taxon>
        <taxon>Mermithida</taxon>
        <taxon>Mermithoidea</taxon>
        <taxon>Mermithidae</taxon>
        <taxon>Romanomermis</taxon>
    </lineage>
</organism>
<evidence type="ECO:0000313" key="3">
    <source>
        <dbReference type="WBParaSite" id="nRc.2.0.1.t37016-RA"/>
    </source>
</evidence>
<proteinExistence type="predicted"/>
<sequence length="59" mass="6552">MGFENGRNRFQETTSIGSVGVATQASNHGVKFGFPIRRHGTHQTDQIRRTNDVHAASDR</sequence>
<accession>A0A915KGB9</accession>
<keyword evidence="2" id="KW-1185">Reference proteome</keyword>
<feature type="compositionally biased region" description="Basic and acidic residues" evidence="1">
    <location>
        <begin position="1"/>
        <end position="10"/>
    </location>
</feature>
<feature type="compositionally biased region" description="Polar residues" evidence="1">
    <location>
        <begin position="11"/>
        <end position="27"/>
    </location>
</feature>
<dbReference type="AlphaFoldDB" id="A0A915KGB9"/>
<feature type="region of interest" description="Disordered" evidence="1">
    <location>
        <begin position="1"/>
        <end position="59"/>
    </location>
</feature>